<dbReference type="Pfam" id="PF01794">
    <property type="entry name" value="Ferric_reduct"/>
    <property type="match status" value="1"/>
</dbReference>
<evidence type="ECO:0000256" key="2">
    <source>
        <dbReference type="ARBA" id="ARBA00022448"/>
    </source>
</evidence>
<dbReference type="GO" id="GO:0006879">
    <property type="term" value="P:intracellular iron ion homeostasis"/>
    <property type="evidence" value="ECO:0007669"/>
    <property type="project" value="TreeGrafter"/>
</dbReference>
<dbReference type="InterPro" id="IPR013130">
    <property type="entry name" value="Fe3_Rdtase_TM_dom"/>
</dbReference>
<feature type="transmembrane region" description="Helical" evidence="9">
    <location>
        <begin position="346"/>
        <end position="368"/>
    </location>
</feature>
<proteinExistence type="predicted"/>
<feature type="transmembrane region" description="Helical" evidence="9">
    <location>
        <begin position="169"/>
        <end position="188"/>
    </location>
</feature>
<dbReference type="SFLD" id="SFLDS00052">
    <property type="entry name" value="Ferric_Reductase_Domain"/>
    <property type="match status" value="1"/>
</dbReference>
<evidence type="ECO:0000256" key="4">
    <source>
        <dbReference type="ARBA" id="ARBA00022989"/>
    </source>
</evidence>
<dbReference type="SUPFAM" id="SSF52343">
    <property type="entry name" value="Ferredoxin reductase-like, C-terminal NADP-linked domain"/>
    <property type="match status" value="1"/>
</dbReference>
<dbReference type="InterPro" id="IPR039261">
    <property type="entry name" value="FNR_nucleotide-bd"/>
</dbReference>
<feature type="region of interest" description="Disordered" evidence="8">
    <location>
        <begin position="493"/>
        <end position="521"/>
    </location>
</feature>
<keyword evidence="2" id="KW-0813">Transport</keyword>
<dbReference type="GO" id="GO:0006826">
    <property type="term" value="P:iron ion transport"/>
    <property type="evidence" value="ECO:0007669"/>
    <property type="project" value="TreeGrafter"/>
</dbReference>
<evidence type="ECO:0000256" key="5">
    <source>
        <dbReference type="ARBA" id="ARBA00023065"/>
    </source>
</evidence>
<dbReference type="PANTHER" id="PTHR32361:SF9">
    <property type="entry name" value="FERRIC REDUCTASE TRANSMEMBRANE COMPONENT 3-RELATED"/>
    <property type="match status" value="1"/>
</dbReference>
<evidence type="ECO:0000256" key="9">
    <source>
        <dbReference type="SAM" id="Phobius"/>
    </source>
</evidence>
<dbReference type="Proteomes" id="UP000272025">
    <property type="component" value="Unassembled WGS sequence"/>
</dbReference>
<evidence type="ECO:0000313" key="13">
    <source>
        <dbReference type="Proteomes" id="UP000272025"/>
    </source>
</evidence>
<sequence>MRPRSVVFALTAAVPCRAVGLTGIDTFPENPLCAQACYNSLATYRLDCSIVHEDDSRGHHHAHVMTSPECRAGNEHFLRSLAWCISTKCADAGLSTPEIEEFWFRVSTDDPAVPPQWSYTEALRTVEEPPVRELGHGDTINATVRTPEFWSVLYGTQTTLYHETRNGSIFGLVILLTGFGIPILLSWLGRFPYIGTLYDRINPYLVYPSLIGTYQVRPLPYQLGNAPTIGQGLYIGLMVVVNVIVSAVDYRTTPAHLWFQSTSQQVAGYLMYRTGVLSFSMAPLLILFAGRNNILQWLTDWPHSTFLLLHRWIARLFVLQALLHTILAVAVYAEMGIYEAESVLDYWVWGVVATVLACLMCVASVGYFRRLSYEIFLVGHVVMAVFVIVGCWYHVIYRFDISAGYTTWLYAACAVWFFDRLVRVGRILKTGVRYAEVTDVGDHHVRVDIEGIRWGAAPGKHAYVYFPGLNPLRPWENHPFSVLPTSLFRPPTQQCGAGAADATAASSTRADSEQNDVEKSQASPAVTVLGTCSKGPPAHRTTAGVTFFVRKSEGMTKSLRTTHGRLLALLDGPYPNNSVQAVLKCDRVLLITGGIGITGVLPWVQAHSNARLCWSIKERDGCLVDALDGVLQGVAEKDVKRGQRIDVEAILNQEVEAGWTRIGVVACGPGGLCDHVRAAVAAAGRKHSTVFELEVHAYSW</sequence>
<evidence type="ECO:0000256" key="1">
    <source>
        <dbReference type="ARBA" id="ARBA00004141"/>
    </source>
</evidence>
<dbReference type="PROSITE" id="PS51384">
    <property type="entry name" value="FAD_FR"/>
    <property type="match status" value="1"/>
</dbReference>
<keyword evidence="4 9" id="KW-1133">Transmembrane helix</keyword>
<dbReference type="RefSeq" id="XP_028470013.1">
    <property type="nucleotide sequence ID" value="XM_028607509.1"/>
</dbReference>
<gene>
    <name evidence="12" type="ORF">SODALDRAFT_266785</name>
</gene>
<evidence type="ECO:0000259" key="11">
    <source>
        <dbReference type="PROSITE" id="PS51384"/>
    </source>
</evidence>
<keyword evidence="6 9" id="KW-0472">Membrane</keyword>
<dbReference type="STRING" id="1314773.A0A3N2Q683"/>
<reference evidence="12 13" key="1">
    <citation type="journal article" date="2018" name="Mol. Ecol.">
        <title>The obligate alkalophilic soda-lake fungus Sodiomyces alkalinus has shifted to a protein diet.</title>
        <authorList>
            <person name="Grum-Grzhimaylo A.A."/>
            <person name="Falkoski D.L."/>
            <person name="van den Heuvel J."/>
            <person name="Valero-Jimenez C.A."/>
            <person name="Min B."/>
            <person name="Choi I.G."/>
            <person name="Lipzen A."/>
            <person name="Daum C.G."/>
            <person name="Aanen D.K."/>
            <person name="Tsang A."/>
            <person name="Henrissat B."/>
            <person name="Bilanenko E.N."/>
            <person name="de Vries R.P."/>
            <person name="van Kan J.A.L."/>
            <person name="Grigoriev I.V."/>
            <person name="Debets A.J.M."/>
        </authorList>
    </citation>
    <scope>NUCLEOTIDE SEQUENCE [LARGE SCALE GENOMIC DNA]</scope>
    <source>
        <strain evidence="12 13">F11</strain>
    </source>
</reference>
<keyword evidence="7" id="KW-0325">Glycoprotein</keyword>
<dbReference type="GO" id="GO:0005886">
    <property type="term" value="C:plasma membrane"/>
    <property type="evidence" value="ECO:0007669"/>
    <property type="project" value="TreeGrafter"/>
</dbReference>
<organism evidence="12 13">
    <name type="scientific">Sodiomyces alkalinus (strain CBS 110278 / VKM F-3762 / F11)</name>
    <name type="common">Alkaliphilic filamentous fungus</name>
    <dbReference type="NCBI Taxonomy" id="1314773"/>
    <lineage>
        <taxon>Eukaryota</taxon>
        <taxon>Fungi</taxon>
        <taxon>Dikarya</taxon>
        <taxon>Ascomycota</taxon>
        <taxon>Pezizomycotina</taxon>
        <taxon>Sordariomycetes</taxon>
        <taxon>Hypocreomycetidae</taxon>
        <taxon>Glomerellales</taxon>
        <taxon>Plectosphaerellaceae</taxon>
        <taxon>Sodiomyces</taxon>
    </lineage>
</organism>
<feature type="transmembrane region" description="Helical" evidence="9">
    <location>
        <begin position="270"/>
        <end position="291"/>
    </location>
</feature>
<keyword evidence="5" id="KW-0406">Ion transport</keyword>
<feature type="transmembrane region" description="Helical" evidence="9">
    <location>
        <begin position="375"/>
        <end position="395"/>
    </location>
</feature>
<dbReference type="EMBL" id="ML119051">
    <property type="protein sequence ID" value="ROT42207.1"/>
    <property type="molecule type" value="Genomic_DNA"/>
</dbReference>
<evidence type="ECO:0000256" key="7">
    <source>
        <dbReference type="ARBA" id="ARBA00023180"/>
    </source>
</evidence>
<evidence type="ECO:0000256" key="8">
    <source>
        <dbReference type="SAM" id="MobiDB-lite"/>
    </source>
</evidence>
<dbReference type="GeneID" id="39575987"/>
<keyword evidence="3 9" id="KW-0812">Transmembrane</keyword>
<dbReference type="SFLD" id="SFLDG01168">
    <property type="entry name" value="Ferric_reductase_subgroup_(FRE"/>
    <property type="match status" value="1"/>
</dbReference>
<feature type="domain" description="FAD-binding FR-type" evidence="11">
    <location>
        <begin position="414"/>
        <end position="580"/>
    </location>
</feature>
<dbReference type="PANTHER" id="PTHR32361">
    <property type="entry name" value="FERRIC/CUPRIC REDUCTASE TRANSMEMBRANE COMPONENT"/>
    <property type="match status" value="1"/>
</dbReference>
<keyword evidence="13" id="KW-1185">Reference proteome</keyword>
<dbReference type="AlphaFoldDB" id="A0A3N2Q683"/>
<feature type="transmembrane region" description="Helical" evidence="9">
    <location>
        <begin position="232"/>
        <end position="250"/>
    </location>
</feature>
<feature type="transmembrane region" description="Helical" evidence="9">
    <location>
        <begin position="401"/>
        <end position="418"/>
    </location>
</feature>
<accession>A0A3N2Q683</accession>
<feature type="compositionally biased region" description="Low complexity" evidence="8">
    <location>
        <begin position="496"/>
        <end position="509"/>
    </location>
</feature>
<evidence type="ECO:0000256" key="3">
    <source>
        <dbReference type="ARBA" id="ARBA00022692"/>
    </source>
</evidence>
<dbReference type="GO" id="GO:0015677">
    <property type="term" value="P:copper ion import"/>
    <property type="evidence" value="ECO:0007669"/>
    <property type="project" value="TreeGrafter"/>
</dbReference>
<protein>
    <recommendedName>
        <fullName evidence="11">FAD-binding FR-type domain-containing protein</fullName>
    </recommendedName>
</protein>
<feature type="transmembrane region" description="Helical" evidence="9">
    <location>
        <begin position="312"/>
        <end position="334"/>
    </location>
</feature>
<feature type="signal peptide" evidence="10">
    <location>
        <begin position="1"/>
        <end position="18"/>
    </location>
</feature>
<dbReference type="GO" id="GO:0000293">
    <property type="term" value="F:ferric-chelate reductase activity"/>
    <property type="evidence" value="ECO:0007669"/>
    <property type="project" value="TreeGrafter"/>
</dbReference>
<keyword evidence="10" id="KW-0732">Signal</keyword>
<evidence type="ECO:0000313" key="12">
    <source>
        <dbReference type="EMBL" id="ROT42207.1"/>
    </source>
</evidence>
<dbReference type="OrthoDB" id="167398at2759"/>
<feature type="chain" id="PRO_5017925457" description="FAD-binding FR-type domain-containing protein" evidence="10">
    <location>
        <begin position="19"/>
        <end position="700"/>
    </location>
</feature>
<evidence type="ECO:0000256" key="6">
    <source>
        <dbReference type="ARBA" id="ARBA00023136"/>
    </source>
</evidence>
<dbReference type="InterPro" id="IPR051410">
    <property type="entry name" value="Ferric/Cupric_Reductase"/>
</dbReference>
<evidence type="ECO:0000256" key="10">
    <source>
        <dbReference type="SAM" id="SignalP"/>
    </source>
</evidence>
<comment type="subcellular location">
    <subcellularLocation>
        <location evidence="1">Membrane</location>
        <topology evidence="1">Multi-pass membrane protein</topology>
    </subcellularLocation>
</comment>
<feature type="compositionally biased region" description="Basic and acidic residues" evidence="8">
    <location>
        <begin position="510"/>
        <end position="519"/>
    </location>
</feature>
<dbReference type="CDD" id="cd06186">
    <property type="entry name" value="NOX_Duox_like_FAD_NADP"/>
    <property type="match status" value="1"/>
</dbReference>
<dbReference type="Gene3D" id="3.40.50.80">
    <property type="entry name" value="Nucleotide-binding domain of ferredoxin-NADP reductase (FNR) module"/>
    <property type="match status" value="1"/>
</dbReference>
<dbReference type="InterPro" id="IPR017927">
    <property type="entry name" value="FAD-bd_FR_type"/>
</dbReference>
<name>A0A3N2Q683_SODAK</name>